<evidence type="ECO:0000313" key="2">
    <source>
        <dbReference type="EMBL" id="ACA60646.1"/>
    </source>
</evidence>
<protein>
    <submittedName>
        <fullName evidence="2">Uncharacterized protein</fullName>
    </submittedName>
</protein>
<gene>
    <name evidence="2" type="ordered locus">Daud_2159</name>
</gene>
<proteinExistence type="predicted"/>
<dbReference type="EMBL" id="CP000860">
    <property type="protein sequence ID" value="ACA60646.1"/>
    <property type="molecule type" value="Genomic_DNA"/>
</dbReference>
<keyword evidence="3" id="KW-1185">Reference proteome</keyword>
<dbReference type="AlphaFoldDB" id="B1I6H3"/>
<dbReference type="HOGENOM" id="CLU_2681673_0_0_9"/>
<dbReference type="STRING" id="477974.Daud_2159"/>
<organism evidence="2 3">
    <name type="scientific">Desulforudis audaxviator (strain MP104C)</name>
    <dbReference type="NCBI Taxonomy" id="477974"/>
    <lineage>
        <taxon>Bacteria</taxon>
        <taxon>Bacillati</taxon>
        <taxon>Bacillota</taxon>
        <taxon>Clostridia</taxon>
        <taxon>Thermoanaerobacterales</taxon>
        <taxon>Candidatus Desulforudaceae</taxon>
        <taxon>Candidatus Desulforudis</taxon>
    </lineage>
</organism>
<sequence length="74" mass="8540">MVKRWLFIALVGALALSFVADLLLRGAHGRGKFWWHELYGFDLLFGFLGCLVLVWVSKALGKHLVQRGEDYYDR</sequence>
<evidence type="ECO:0000256" key="1">
    <source>
        <dbReference type="SAM" id="Phobius"/>
    </source>
</evidence>
<keyword evidence="1" id="KW-0472">Membrane</keyword>
<accession>B1I6H3</accession>
<evidence type="ECO:0000313" key="3">
    <source>
        <dbReference type="Proteomes" id="UP000008544"/>
    </source>
</evidence>
<reference evidence="2 3" key="2">
    <citation type="journal article" date="2008" name="Science">
        <title>Environmental genomics reveals a single-species ecosystem deep within Earth.</title>
        <authorList>
            <person name="Chivian D."/>
            <person name="Brodie E.L."/>
            <person name="Alm E.J."/>
            <person name="Culley D.E."/>
            <person name="Dehal P.S."/>
            <person name="Desantis T.Z."/>
            <person name="Gihring T.M."/>
            <person name="Lapidus A."/>
            <person name="Lin L.H."/>
            <person name="Lowry S.R."/>
            <person name="Moser D.P."/>
            <person name="Richardson P.M."/>
            <person name="Southam G."/>
            <person name="Wanger G."/>
            <person name="Pratt L.M."/>
            <person name="Andersen G.L."/>
            <person name="Hazen T.C."/>
            <person name="Brockman F.J."/>
            <person name="Arkin A.P."/>
            <person name="Onstott T.C."/>
        </authorList>
    </citation>
    <scope>NUCLEOTIDE SEQUENCE [LARGE SCALE GENOMIC DNA]</scope>
    <source>
        <strain evidence="2 3">MP104C</strain>
    </source>
</reference>
<dbReference type="RefSeq" id="WP_012303221.1">
    <property type="nucleotide sequence ID" value="NC_010424.1"/>
</dbReference>
<dbReference type="KEGG" id="dau:Daud_2159"/>
<keyword evidence="1" id="KW-1133">Transmembrane helix</keyword>
<keyword evidence="1" id="KW-0812">Transmembrane</keyword>
<reference evidence="3" key="1">
    <citation type="submission" date="2007-10" db="EMBL/GenBank/DDBJ databases">
        <title>Complete sequence of chromosome of Desulforudis audaxviator MP104C.</title>
        <authorList>
            <person name="Copeland A."/>
            <person name="Lucas S."/>
            <person name="Lapidus A."/>
            <person name="Barry K."/>
            <person name="Glavina del Rio T."/>
            <person name="Dalin E."/>
            <person name="Tice H."/>
            <person name="Bruce D."/>
            <person name="Pitluck S."/>
            <person name="Lowry S.R."/>
            <person name="Larimer F."/>
            <person name="Land M.L."/>
            <person name="Hauser L."/>
            <person name="Kyrpides N."/>
            <person name="Ivanova N.N."/>
            <person name="Richardson P."/>
        </authorList>
    </citation>
    <scope>NUCLEOTIDE SEQUENCE [LARGE SCALE GENOMIC DNA]</scope>
    <source>
        <strain evidence="3">MP104C</strain>
    </source>
</reference>
<dbReference type="Proteomes" id="UP000008544">
    <property type="component" value="Chromosome"/>
</dbReference>
<name>B1I6H3_DESAP</name>
<feature type="transmembrane region" description="Helical" evidence="1">
    <location>
        <begin position="39"/>
        <end position="57"/>
    </location>
</feature>